<accession>I4YNP6</accession>
<protein>
    <submittedName>
        <fullName evidence="1">Uncharacterized protein</fullName>
    </submittedName>
</protein>
<dbReference type="PATRIC" id="fig|864069.3.peg.6761"/>
<proteinExistence type="predicted"/>
<dbReference type="EMBL" id="JH660647">
    <property type="protein sequence ID" value="EIM25588.1"/>
    <property type="molecule type" value="Genomic_DNA"/>
</dbReference>
<keyword evidence="2" id="KW-1185">Reference proteome</keyword>
<reference evidence="1 2" key="1">
    <citation type="submission" date="2012-02" db="EMBL/GenBank/DDBJ databases">
        <title>Improved High-Quality Draft sequence of Microvirga sp. WSM3557.</title>
        <authorList>
            <consortium name="US DOE Joint Genome Institute"/>
            <person name="Lucas S."/>
            <person name="Han J."/>
            <person name="Lapidus A."/>
            <person name="Cheng J.-F."/>
            <person name="Goodwin L."/>
            <person name="Pitluck S."/>
            <person name="Peters L."/>
            <person name="Zhang X."/>
            <person name="Detter J.C."/>
            <person name="Han C."/>
            <person name="Tapia R."/>
            <person name="Land M."/>
            <person name="Hauser L."/>
            <person name="Kyrpides N."/>
            <person name="Ivanova N."/>
            <person name="Pagani I."/>
            <person name="Brau L."/>
            <person name="Yates R."/>
            <person name="O'Hara G."/>
            <person name="Rui T."/>
            <person name="Howieson J."/>
            <person name="Reeve W."/>
            <person name="Woyke T."/>
        </authorList>
    </citation>
    <scope>NUCLEOTIDE SEQUENCE [LARGE SCALE GENOMIC DNA]</scope>
    <source>
        <strain evidence="1 2">WSM3557</strain>
    </source>
</reference>
<dbReference type="AlphaFoldDB" id="I4YNP6"/>
<dbReference type="Proteomes" id="UP000003947">
    <property type="component" value="Unassembled WGS sequence"/>
</dbReference>
<name>I4YNP6_9HYPH</name>
<evidence type="ECO:0000313" key="2">
    <source>
        <dbReference type="Proteomes" id="UP000003947"/>
    </source>
</evidence>
<evidence type="ECO:0000313" key="1">
    <source>
        <dbReference type="EMBL" id="EIM25588.1"/>
    </source>
</evidence>
<gene>
    <name evidence="1" type="ORF">MicloDRAFT_00063150</name>
</gene>
<sequence>MASHDIVERLKSASEYEGVMPVEEVQSLLIEAADAIEFLRSLLEPLEDVELEDLLPKGRA</sequence>
<organism evidence="1 2">
    <name type="scientific">Microvirga lotononidis</name>
    <dbReference type="NCBI Taxonomy" id="864069"/>
    <lineage>
        <taxon>Bacteria</taxon>
        <taxon>Pseudomonadati</taxon>
        <taxon>Pseudomonadota</taxon>
        <taxon>Alphaproteobacteria</taxon>
        <taxon>Hyphomicrobiales</taxon>
        <taxon>Methylobacteriaceae</taxon>
        <taxon>Microvirga</taxon>
    </lineage>
</organism>
<dbReference type="HOGENOM" id="CLU_2936466_0_0_5"/>